<keyword evidence="3" id="KW-1185">Reference proteome</keyword>
<accession>A0A1C5AXP0</accession>
<reference evidence="3" key="1">
    <citation type="submission" date="2016-06" db="EMBL/GenBank/DDBJ databases">
        <authorList>
            <person name="Varghese N."/>
            <person name="Submissions Spin"/>
        </authorList>
    </citation>
    <scope>NUCLEOTIDE SEQUENCE [LARGE SCALE GENOMIC DNA]</scope>
    <source>
        <strain evidence="3">DSM 43168</strain>
    </source>
</reference>
<evidence type="ECO:0000313" key="2">
    <source>
        <dbReference type="EMBL" id="SCF49916.1"/>
    </source>
</evidence>
<dbReference type="Proteomes" id="UP000183585">
    <property type="component" value="Unassembled WGS sequence"/>
</dbReference>
<proteinExistence type="predicted"/>
<protein>
    <submittedName>
        <fullName evidence="2">Uncharacterized protein</fullName>
    </submittedName>
</protein>
<keyword evidence="1" id="KW-1133">Transmembrane helix</keyword>
<sequence>MTHLARTRPASGALVRRVVGTPAEVAATVALVRDSGRLLSMTRPQQLPDGHRVTVTIRFLNPRPIRAHRSRRGLAIAVPAVGVVAVTGYLAVQLVRAVIAVLPLIAGGVLVLTVIAVLLRRSSGRCCPGLHCPGCHH</sequence>
<gene>
    <name evidence="2" type="ORF">GA0070563_12475</name>
</gene>
<evidence type="ECO:0000256" key="1">
    <source>
        <dbReference type="SAM" id="Phobius"/>
    </source>
</evidence>
<dbReference type="RefSeq" id="WP_074479191.1">
    <property type="nucleotide sequence ID" value="NZ_FMCT01000024.1"/>
</dbReference>
<name>A0A1C5AXP0_9ACTN</name>
<dbReference type="EMBL" id="FMCT01000024">
    <property type="protein sequence ID" value="SCF49916.1"/>
    <property type="molecule type" value="Genomic_DNA"/>
</dbReference>
<keyword evidence="1" id="KW-0472">Membrane</keyword>
<keyword evidence="1" id="KW-0812">Transmembrane</keyword>
<evidence type="ECO:0000313" key="3">
    <source>
        <dbReference type="Proteomes" id="UP000183585"/>
    </source>
</evidence>
<organism evidence="2 3">
    <name type="scientific">Micromonospora carbonacea</name>
    <dbReference type="NCBI Taxonomy" id="47853"/>
    <lineage>
        <taxon>Bacteria</taxon>
        <taxon>Bacillati</taxon>
        <taxon>Actinomycetota</taxon>
        <taxon>Actinomycetes</taxon>
        <taxon>Micromonosporales</taxon>
        <taxon>Micromonosporaceae</taxon>
        <taxon>Micromonospora</taxon>
    </lineage>
</organism>
<feature type="transmembrane region" description="Helical" evidence="1">
    <location>
        <begin position="73"/>
        <end position="92"/>
    </location>
</feature>
<feature type="transmembrane region" description="Helical" evidence="1">
    <location>
        <begin position="98"/>
        <end position="119"/>
    </location>
</feature>
<dbReference type="AlphaFoldDB" id="A0A1C5AXP0"/>